<gene>
    <name evidence="1" type="ORF">AFUS01_LOCUS28073</name>
</gene>
<protein>
    <submittedName>
        <fullName evidence="1">Uncharacterized protein</fullName>
    </submittedName>
</protein>
<reference evidence="1" key="1">
    <citation type="submission" date="2021-06" db="EMBL/GenBank/DDBJ databases">
        <authorList>
            <person name="Hodson N. C."/>
            <person name="Mongue J. A."/>
            <person name="Jaron S. K."/>
        </authorList>
    </citation>
    <scope>NUCLEOTIDE SEQUENCE</scope>
</reference>
<dbReference type="AlphaFoldDB" id="A0A8J2KR83"/>
<name>A0A8J2KR83_9HEXA</name>
<accession>A0A8J2KR83</accession>
<sequence length="95" mass="9907">TSIPTPPIFSECPNTHSTIRITKYSVGHLEDGHYGLRTLDGGLSNNGSGGVEQRRRGAVECEVGPGGVDVGQGAAIIATDVVGDFDGEEIDKILK</sequence>
<comment type="caution">
    <text evidence="1">The sequence shown here is derived from an EMBL/GenBank/DDBJ whole genome shotgun (WGS) entry which is preliminary data.</text>
</comment>
<dbReference type="EMBL" id="CAJVCH010396251">
    <property type="protein sequence ID" value="CAG7817509.1"/>
    <property type="molecule type" value="Genomic_DNA"/>
</dbReference>
<dbReference type="Proteomes" id="UP000708208">
    <property type="component" value="Unassembled WGS sequence"/>
</dbReference>
<feature type="non-terminal residue" evidence="1">
    <location>
        <position position="1"/>
    </location>
</feature>
<evidence type="ECO:0000313" key="2">
    <source>
        <dbReference type="Proteomes" id="UP000708208"/>
    </source>
</evidence>
<organism evidence="1 2">
    <name type="scientific">Allacma fusca</name>
    <dbReference type="NCBI Taxonomy" id="39272"/>
    <lineage>
        <taxon>Eukaryota</taxon>
        <taxon>Metazoa</taxon>
        <taxon>Ecdysozoa</taxon>
        <taxon>Arthropoda</taxon>
        <taxon>Hexapoda</taxon>
        <taxon>Collembola</taxon>
        <taxon>Symphypleona</taxon>
        <taxon>Sminthuridae</taxon>
        <taxon>Allacma</taxon>
    </lineage>
</organism>
<proteinExistence type="predicted"/>
<keyword evidence="2" id="KW-1185">Reference proteome</keyword>
<evidence type="ECO:0000313" key="1">
    <source>
        <dbReference type="EMBL" id="CAG7817509.1"/>
    </source>
</evidence>